<dbReference type="VEuPathDB" id="AmoebaDB:ACA1_071170"/>
<dbReference type="SUPFAM" id="SSF48350">
    <property type="entry name" value="GTPase activation domain, GAP"/>
    <property type="match status" value="1"/>
</dbReference>
<protein>
    <submittedName>
        <fullName evidence="4">RhoGAP domain containing protein</fullName>
    </submittedName>
</protein>
<dbReference type="OrthoDB" id="18360at2759"/>
<dbReference type="InterPro" id="IPR000591">
    <property type="entry name" value="DEP_dom"/>
</dbReference>
<dbReference type="SMART" id="SM00324">
    <property type="entry name" value="RhoGAP"/>
    <property type="match status" value="1"/>
</dbReference>
<feature type="domain" description="DEP" evidence="2">
    <location>
        <begin position="242"/>
        <end position="323"/>
    </location>
</feature>
<keyword evidence="5" id="KW-1185">Reference proteome</keyword>
<feature type="compositionally biased region" description="Polar residues" evidence="1">
    <location>
        <begin position="974"/>
        <end position="991"/>
    </location>
</feature>
<name>L8HGC8_ACACF</name>
<dbReference type="CDD" id="cd00159">
    <property type="entry name" value="RhoGAP"/>
    <property type="match status" value="1"/>
</dbReference>
<dbReference type="SUPFAM" id="SSF46785">
    <property type="entry name" value="Winged helix' DNA-binding domain"/>
    <property type="match status" value="1"/>
</dbReference>
<feature type="compositionally biased region" description="Basic and acidic residues" evidence="1">
    <location>
        <begin position="961"/>
        <end position="973"/>
    </location>
</feature>
<dbReference type="Gene3D" id="1.10.10.10">
    <property type="entry name" value="Winged helix-like DNA-binding domain superfamily/Winged helix DNA-binding domain"/>
    <property type="match status" value="1"/>
</dbReference>
<feature type="compositionally biased region" description="Basic residues" evidence="1">
    <location>
        <begin position="911"/>
        <end position="923"/>
    </location>
</feature>
<dbReference type="PROSITE" id="PS50238">
    <property type="entry name" value="RHOGAP"/>
    <property type="match status" value="1"/>
</dbReference>
<evidence type="ECO:0000313" key="5">
    <source>
        <dbReference type="Proteomes" id="UP000011083"/>
    </source>
</evidence>
<dbReference type="InterPro" id="IPR039767">
    <property type="entry name" value="RALBP1"/>
</dbReference>
<dbReference type="AlphaFoldDB" id="L8HGC8"/>
<evidence type="ECO:0000256" key="1">
    <source>
        <dbReference type="SAM" id="MobiDB-lite"/>
    </source>
</evidence>
<feature type="compositionally biased region" description="Basic residues" evidence="1">
    <location>
        <begin position="487"/>
        <end position="498"/>
    </location>
</feature>
<feature type="compositionally biased region" description="Acidic residues" evidence="1">
    <location>
        <begin position="843"/>
        <end position="855"/>
    </location>
</feature>
<feature type="compositionally biased region" description="Low complexity" evidence="1">
    <location>
        <begin position="441"/>
        <end position="483"/>
    </location>
</feature>
<gene>
    <name evidence="4" type="ORF">ACA1_071170</name>
</gene>
<feature type="compositionally biased region" description="Acidic residues" evidence="1">
    <location>
        <begin position="933"/>
        <end position="944"/>
    </location>
</feature>
<dbReference type="PROSITE" id="PS50186">
    <property type="entry name" value="DEP"/>
    <property type="match status" value="1"/>
</dbReference>
<evidence type="ECO:0000313" key="4">
    <source>
        <dbReference type="EMBL" id="ELR23496.1"/>
    </source>
</evidence>
<dbReference type="InterPro" id="IPR036388">
    <property type="entry name" value="WH-like_DNA-bd_sf"/>
</dbReference>
<organism evidence="4 5">
    <name type="scientific">Acanthamoeba castellanii (strain ATCC 30010 / Neff)</name>
    <dbReference type="NCBI Taxonomy" id="1257118"/>
    <lineage>
        <taxon>Eukaryota</taxon>
        <taxon>Amoebozoa</taxon>
        <taxon>Discosea</taxon>
        <taxon>Longamoebia</taxon>
        <taxon>Centramoebida</taxon>
        <taxon>Acanthamoebidae</taxon>
        <taxon>Acanthamoeba</taxon>
    </lineage>
</organism>
<evidence type="ECO:0000259" key="3">
    <source>
        <dbReference type="PROSITE" id="PS50238"/>
    </source>
</evidence>
<dbReference type="Gene3D" id="1.10.555.10">
    <property type="entry name" value="Rho GTPase activation protein"/>
    <property type="match status" value="1"/>
</dbReference>
<dbReference type="GO" id="GO:0007264">
    <property type="term" value="P:small GTPase-mediated signal transduction"/>
    <property type="evidence" value="ECO:0007669"/>
    <property type="project" value="InterPro"/>
</dbReference>
<accession>L8HGC8</accession>
<dbReference type="GO" id="GO:0005096">
    <property type="term" value="F:GTPase activator activity"/>
    <property type="evidence" value="ECO:0007669"/>
    <property type="project" value="InterPro"/>
</dbReference>
<dbReference type="Proteomes" id="UP000011083">
    <property type="component" value="Unassembled WGS sequence"/>
</dbReference>
<feature type="compositionally biased region" description="Low complexity" evidence="1">
    <location>
        <begin position="586"/>
        <end position="595"/>
    </location>
</feature>
<dbReference type="PANTHER" id="PTHR12783:SF5">
    <property type="entry name" value="RALA-BINDING PROTEIN 1"/>
    <property type="match status" value="1"/>
</dbReference>
<evidence type="ECO:0000259" key="2">
    <source>
        <dbReference type="PROSITE" id="PS50186"/>
    </source>
</evidence>
<sequence>MRIRVKRKLQFTSCYEFKKIWADNSKGAGITFFRVKPPKEFCALGDFAEPHHGDLPNNPASFFAIRERVRKTEEPARPGDPPEPEDFPLLVRPKEFVAISQDRSRVMLWRPVPPSDDYAALGCVATEPESSETPDIDSVLCRLSVLTGARPITIKIVRSVLAKSSKGFLLWADQKQREGGRDISVWVVVPPLKDAFFHPATFVAVAPHEEPTGTPFYYFRRHSAIEAFKVNYGDLTEKVRHPDTGIPFERKKKSLKALKASSTKKYFNGASAVDWLIKEYGLKSRKEGVMLGEQLRRIGVLTRKDDAGLSFVDDQHVRYSFNDFVDSSISTPALASAPSSSSTNGHGGTNHHRALAFSDGDEELSAPPSGSLIKPFLPHQAAPKPKLSPAVNNFGRQSIEGHAKRKSMTINKAQSSGNFGGLAIVVPPSSASASVPATPAAASFTTSSTTTTTTTTPSASASVSASFNGSSSSPPVSKRSVASGDHHPHHHQHLHAKLSQRGGKFASLTKKDRERMLDRERYDILNNGTADDHQSVGVAGATTIAASGSVAEGSKKEKKEGLIKGTFRGLVKPKGKGNDDHHDGSTTTTTTTTTTPSDHGREKRSVYRLSGLSVPAPTIAVTAPKPGRLFGVALEEVVRQPDLTSDALALPRFVEHALAFLEREENIVTLGLFRIAGKKPDADALRAAYDEGGAGVDMAATHVHPHTVAGVLKLFLRSLPETLLTAHAYTHFLDAAQAESTEVAVERLKEQLEQLPEINYVLLERLETDAQVLFKETNLLNSLVEVLITHHPALFQRVCAPKEPAPAPAVDAASREKANATANGGEDGSGGEERRERERMEGMEEWEGSDDESAAADDFAGQPDGGGGGKKKWGGAKLAKKADKDKVVRTDNHRQRLSLSIKDDVSTNNPRPKKMKKEKKKDREKKEKKDQAPDDDTAQADGDGEGAGRRRSLTQKTTSAESRRVPMRERLSSSDRLSITARRSVQLSSLDLGSLRGAGHTSSGAAGVDGGGVSWSIDDSSRGPPNRPHSTTIDGKRPIDAILEHLQPPPPPADGGGGDDDDGEAETTAAAEVVKETADGKAATMITRFGQEVERDLVKLRKGSLEQMVEVVKEKEVMRITKLVREREVEEVKKISRVKHMKEVKEREIQDMAERAALERELKRRERRKSTLMVHELVHKMLATCPPPPEVAVHTDTEQVLRERKAEKNREFFEKKITEGKVRSKEEIEAEVRLGLVQGGAGNRKASATHPPAKDPIVAAKLALFEEGHSQD</sequence>
<feature type="region of interest" description="Disordered" evidence="1">
    <location>
        <begin position="569"/>
        <end position="603"/>
    </location>
</feature>
<feature type="region of interest" description="Disordered" evidence="1">
    <location>
        <begin position="441"/>
        <end position="514"/>
    </location>
</feature>
<dbReference type="KEGG" id="acan:ACA1_071170"/>
<dbReference type="InterPro" id="IPR036390">
    <property type="entry name" value="WH_DNA-bd_sf"/>
</dbReference>
<feature type="region of interest" description="Disordered" evidence="1">
    <location>
        <begin position="333"/>
        <end position="354"/>
    </location>
</feature>
<dbReference type="EMBL" id="KB007857">
    <property type="protein sequence ID" value="ELR23496.1"/>
    <property type="molecule type" value="Genomic_DNA"/>
</dbReference>
<feature type="compositionally biased region" description="Low complexity" evidence="1">
    <location>
        <begin position="333"/>
        <end position="344"/>
    </location>
</feature>
<dbReference type="Pfam" id="PF00620">
    <property type="entry name" value="RhoGAP"/>
    <property type="match status" value="1"/>
</dbReference>
<proteinExistence type="predicted"/>
<reference evidence="4 5" key="1">
    <citation type="journal article" date="2013" name="Genome Biol.">
        <title>Genome of Acanthamoeba castellanii highlights extensive lateral gene transfer and early evolution of tyrosine kinase signaling.</title>
        <authorList>
            <person name="Clarke M."/>
            <person name="Lohan A.J."/>
            <person name="Liu B."/>
            <person name="Lagkouvardos I."/>
            <person name="Roy S."/>
            <person name="Zafar N."/>
            <person name="Bertelli C."/>
            <person name="Schilde C."/>
            <person name="Kianianmomeni A."/>
            <person name="Burglin T.R."/>
            <person name="Frech C."/>
            <person name="Turcotte B."/>
            <person name="Kopec K.O."/>
            <person name="Synnott J.M."/>
            <person name="Choo C."/>
            <person name="Paponov I."/>
            <person name="Finkler A."/>
            <person name="Soon Heng Tan C."/>
            <person name="Hutchins A.P."/>
            <person name="Weinmeier T."/>
            <person name="Rattei T."/>
            <person name="Chu J.S."/>
            <person name="Gimenez G."/>
            <person name="Irimia M."/>
            <person name="Rigden D.J."/>
            <person name="Fitzpatrick D.A."/>
            <person name="Lorenzo-Morales J."/>
            <person name="Bateman A."/>
            <person name="Chiu C.H."/>
            <person name="Tang P."/>
            <person name="Hegemann P."/>
            <person name="Fromm H."/>
            <person name="Raoult D."/>
            <person name="Greub G."/>
            <person name="Miranda-Saavedra D."/>
            <person name="Chen N."/>
            <person name="Nash P."/>
            <person name="Ginger M.L."/>
            <person name="Horn M."/>
            <person name="Schaap P."/>
            <person name="Caler L."/>
            <person name="Loftus B."/>
        </authorList>
    </citation>
    <scope>NUCLEOTIDE SEQUENCE [LARGE SCALE GENOMIC DNA]</scope>
    <source>
        <strain evidence="4 5">Neff</strain>
    </source>
</reference>
<feature type="domain" description="Rho-GAP" evidence="3">
    <location>
        <begin position="632"/>
        <end position="821"/>
    </location>
</feature>
<dbReference type="RefSeq" id="XP_004353024.1">
    <property type="nucleotide sequence ID" value="XM_004352972.1"/>
</dbReference>
<dbReference type="Pfam" id="PF06101">
    <property type="entry name" value="Vps62"/>
    <property type="match status" value="1"/>
</dbReference>
<dbReference type="CDD" id="cd04371">
    <property type="entry name" value="DEP"/>
    <property type="match status" value="1"/>
</dbReference>
<dbReference type="GeneID" id="14924476"/>
<feature type="compositionally biased region" description="Basic and acidic residues" evidence="1">
    <location>
        <begin position="831"/>
        <end position="842"/>
    </location>
</feature>
<dbReference type="PANTHER" id="PTHR12783">
    <property type="entry name" value="RALA BINDING PROTEIN 1 RALBP1"/>
    <property type="match status" value="1"/>
</dbReference>
<dbReference type="GO" id="GO:0031267">
    <property type="term" value="F:small GTPase binding"/>
    <property type="evidence" value="ECO:0007669"/>
    <property type="project" value="InterPro"/>
</dbReference>
<feature type="compositionally biased region" description="Basic and acidic residues" evidence="1">
    <location>
        <begin position="1034"/>
        <end position="1043"/>
    </location>
</feature>
<feature type="compositionally biased region" description="Basic and acidic residues" evidence="1">
    <location>
        <begin position="880"/>
        <end position="894"/>
    </location>
</feature>
<feature type="region of interest" description="Disordered" evidence="1">
    <location>
        <begin position="804"/>
        <end position="1068"/>
    </location>
</feature>
<dbReference type="InterPro" id="IPR000198">
    <property type="entry name" value="RhoGAP_dom"/>
</dbReference>
<dbReference type="InterPro" id="IPR008936">
    <property type="entry name" value="Rho_GTPase_activation_prot"/>
</dbReference>
<dbReference type="InterPro" id="IPR009291">
    <property type="entry name" value="Vps62"/>
</dbReference>